<dbReference type="OrthoDB" id="1113652at2"/>
<dbReference type="NCBIfam" id="TIGR04549">
    <property type="entry name" value="LP_HExxH_w_tonB"/>
    <property type="match status" value="1"/>
</dbReference>
<keyword evidence="2" id="KW-1185">Reference proteome</keyword>
<reference evidence="1 2" key="1">
    <citation type="submission" date="2016-12" db="EMBL/GenBank/DDBJ databases">
        <title>Trade-off between light-utilization and light-protection in marine flavobacteria.</title>
        <authorList>
            <person name="Kumagai Y."/>
            <person name="Yoshizawa S."/>
            <person name="Kogure K."/>
            <person name="Iwasaki W."/>
        </authorList>
    </citation>
    <scope>NUCLEOTIDE SEQUENCE [LARGE SCALE GENOMIC DNA]</scope>
    <source>
        <strain evidence="1 2">KCTC 12100</strain>
    </source>
</reference>
<dbReference type="Pfam" id="PF15890">
    <property type="entry name" value="Peptidase_Mx1"/>
    <property type="match status" value="1"/>
</dbReference>
<dbReference type="AlphaFoldDB" id="A0A2P6C845"/>
<dbReference type="EMBL" id="MSCK01000002">
    <property type="protein sequence ID" value="PQJ69108.1"/>
    <property type="molecule type" value="Genomic_DNA"/>
</dbReference>
<dbReference type="PROSITE" id="PS51257">
    <property type="entry name" value="PROKAR_LIPOPROTEIN"/>
    <property type="match status" value="1"/>
</dbReference>
<dbReference type="Proteomes" id="UP000247345">
    <property type="component" value="Unassembled WGS sequence"/>
</dbReference>
<name>A0A2P6C845_9FLAO</name>
<dbReference type="Gene3D" id="3.40.390.70">
    <property type="match status" value="1"/>
</dbReference>
<dbReference type="SUPFAM" id="SSF55486">
    <property type="entry name" value="Metalloproteases ('zincins'), catalytic domain"/>
    <property type="match status" value="1"/>
</dbReference>
<comment type="caution">
    <text evidence="1">The sequence shown here is derived from an EMBL/GenBank/DDBJ whole genome shotgun (WGS) entry which is preliminary data.</text>
</comment>
<accession>A0A2P6C845</accession>
<organism evidence="1 2">
    <name type="scientific">Polaribacter butkevichii</name>
    <dbReference type="NCBI Taxonomy" id="218490"/>
    <lineage>
        <taxon>Bacteria</taxon>
        <taxon>Pseudomonadati</taxon>
        <taxon>Bacteroidota</taxon>
        <taxon>Flavobacteriia</taxon>
        <taxon>Flavobacteriales</taxon>
        <taxon>Flavobacteriaceae</taxon>
    </lineage>
</organism>
<evidence type="ECO:0008006" key="3">
    <source>
        <dbReference type="Google" id="ProtNLM"/>
    </source>
</evidence>
<dbReference type="RefSeq" id="WP_105050041.1">
    <property type="nucleotide sequence ID" value="NZ_CP150661.1"/>
</dbReference>
<evidence type="ECO:0000313" key="1">
    <source>
        <dbReference type="EMBL" id="PQJ69108.1"/>
    </source>
</evidence>
<sequence>MKKIIYIFIAAMCSTAIFTSCEETDLPSPDKSVIKVENGIENQFDVFLRREFVSKYNVELLYKLPDIESDLNYYVVPSDYEKSIKMANLINYYFFDPFKEVGSLDFIKKTTPKMFVLVGSGAYNNNGTVLLGTAEGGLKVVLYDINSIDVTNIEVLNDRYFRTIYHEFGHILHQNKPYTRDFEKITGTTYVQDEWSTIWGSGESLEAGYISNYASNQPSDDFVELIAHYITKSPTEWSDIITAAGDEGGPIITQKLTIIKSYLKESWNIDMDDLRDNILVRQQNLNNLDLDNIN</sequence>
<proteinExistence type="predicted"/>
<gene>
    <name evidence="1" type="ORF">BTO14_13845</name>
</gene>
<evidence type="ECO:0000313" key="2">
    <source>
        <dbReference type="Proteomes" id="UP000247345"/>
    </source>
</evidence>
<dbReference type="InterPro" id="IPR030890">
    <property type="entry name" value="LP_HExxH_w_TonB"/>
</dbReference>
<protein>
    <recommendedName>
        <fullName evidence="3">Substrate import-associated zinc metallohydrolase lipoprotein</fullName>
    </recommendedName>
</protein>